<proteinExistence type="predicted"/>
<evidence type="ECO:0000313" key="2">
    <source>
        <dbReference type="EMBL" id="CAA2613721.1"/>
    </source>
</evidence>
<dbReference type="AlphaFoldDB" id="A0A7I8I7G9"/>
<keyword evidence="3" id="KW-1185">Reference proteome</keyword>
<organism evidence="2">
    <name type="scientific">Spirodela intermedia</name>
    <name type="common">Intermediate duckweed</name>
    <dbReference type="NCBI Taxonomy" id="51605"/>
    <lineage>
        <taxon>Eukaryota</taxon>
        <taxon>Viridiplantae</taxon>
        <taxon>Streptophyta</taxon>
        <taxon>Embryophyta</taxon>
        <taxon>Tracheophyta</taxon>
        <taxon>Spermatophyta</taxon>
        <taxon>Magnoliopsida</taxon>
        <taxon>Liliopsida</taxon>
        <taxon>Araceae</taxon>
        <taxon>Lemnoideae</taxon>
        <taxon>Spirodela</taxon>
    </lineage>
</organism>
<dbReference type="EMBL" id="CACRZD030000001">
    <property type="protein sequence ID" value="CAA6653536.1"/>
    <property type="molecule type" value="Genomic_DNA"/>
</dbReference>
<dbReference type="PANTHER" id="PTHR37738:SF1">
    <property type="entry name" value="OS03G0257000 PROTEIN"/>
    <property type="match status" value="1"/>
</dbReference>
<sequence>MSSALSRREETAEGEERRARMGETMEGIASIALLPCGSVSGHFIKLPESSCYGLHGTELACERECSRGEDYRLIKLTISDYSSNKEEVVVVECRGHDAARFRSIDNANGWGEDVAEMVEQKHGKQKISVSFECETLKAESAAEEHVRRFMPKISGLDAVVNVGRMSISGLSFQVDQPYEEQSSQRRYYHLPYAPI</sequence>
<name>A0A7I8I7G9_SPIIN</name>
<reference evidence="2 3" key="1">
    <citation type="submission" date="2019-12" db="EMBL/GenBank/DDBJ databases">
        <authorList>
            <person name="Scholz U."/>
            <person name="Mascher M."/>
            <person name="Fiebig A."/>
        </authorList>
    </citation>
    <scope>NUCLEOTIDE SEQUENCE</scope>
</reference>
<evidence type="ECO:0000256" key="1">
    <source>
        <dbReference type="SAM" id="MobiDB-lite"/>
    </source>
</evidence>
<dbReference type="EMBL" id="LR743588">
    <property type="protein sequence ID" value="CAA2613721.1"/>
    <property type="molecule type" value="Genomic_DNA"/>
</dbReference>
<feature type="region of interest" description="Disordered" evidence="1">
    <location>
        <begin position="1"/>
        <end position="21"/>
    </location>
</feature>
<accession>A0A7I8I7G9</accession>
<dbReference type="Proteomes" id="UP001189122">
    <property type="component" value="Unassembled WGS sequence"/>
</dbReference>
<evidence type="ECO:0000313" key="3">
    <source>
        <dbReference type="Proteomes" id="UP001189122"/>
    </source>
</evidence>
<gene>
    <name evidence="2" type="ORF">SI7747_01000126</name>
</gene>
<protein>
    <submittedName>
        <fullName evidence="2">Uncharacterized protein</fullName>
    </submittedName>
</protein>
<dbReference type="PANTHER" id="PTHR37738">
    <property type="entry name" value="OS03G0209700 PROTEIN"/>
    <property type="match status" value="1"/>
</dbReference>